<dbReference type="Proteomes" id="UP000809243">
    <property type="component" value="Unassembled WGS sequence"/>
</dbReference>
<protein>
    <submittedName>
        <fullName evidence="2">Uncharacterized protein</fullName>
    </submittedName>
</protein>
<feature type="transmembrane region" description="Helical" evidence="1">
    <location>
        <begin position="196"/>
        <end position="216"/>
    </location>
</feature>
<evidence type="ECO:0000313" key="3">
    <source>
        <dbReference type="Proteomes" id="UP000809243"/>
    </source>
</evidence>
<evidence type="ECO:0000313" key="2">
    <source>
        <dbReference type="EMBL" id="MBN2067335.1"/>
    </source>
</evidence>
<dbReference type="EMBL" id="JAFGDB010000041">
    <property type="protein sequence ID" value="MBN2067335.1"/>
    <property type="molecule type" value="Genomic_DNA"/>
</dbReference>
<keyword evidence="1" id="KW-1133">Transmembrane helix</keyword>
<proteinExistence type="predicted"/>
<organism evidence="2 3">
    <name type="scientific">Candidatus Iainarchaeum sp</name>
    <dbReference type="NCBI Taxonomy" id="3101447"/>
    <lineage>
        <taxon>Archaea</taxon>
        <taxon>Candidatus Iainarchaeota</taxon>
        <taxon>Candidatus Iainarchaeia</taxon>
        <taxon>Candidatus Iainarchaeales</taxon>
        <taxon>Candidatus Iainarchaeaceae</taxon>
        <taxon>Candidatus Iainarchaeum</taxon>
    </lineage>
</organism>
<comment type="caution">
    <text evidence="2">The sequence shown here is derived from an EMBL/GenBank/DDBJ whole genome shotgun (WGS) entry which is preliminary data.</text>
</comment>
<gene>
    <name evidence="2" type="ORF">JW744_02615</name>
</gene>
<keyword evidence="1" id="KW-0472">Membrane</keyword>
<accession>A0A938YWX2</accession>
<keyword evidence="1" id="KW-0812">Transmembrane</keyword>
<name>A0A938YWX2_9ARCH</name>
<dbReference type="AlphaFoldDB" id="A0A938YWX2"/>
<reference evidence="2" key="1">
    <citation type="submission" date="2021-01" db="EMBL/GenBank/DDBJ databases">
        <title>Active Sulfur Cycling in an Early Earth Analoge.</title>
        <authorList>
            <person name="Hahn C.R."/>
            <person name="Youssef N.H."/>
            <person name="Elshahed M."/>
        </authorList>
    </citation>
    <scope>NUCLEOTIDE SEQUENCE</scope>
    <source>
        <strain evidence="2">Zod_Metabat.1151</strain>
    </source>
</reference>
<dbReference type="PROSITE" id="PS51257">
    <property type="entry name" value="PROKAR_LIPOPROTEIN"/>
    <property type="match status" value="1"/>
</dbReference>
<evidence type="ECO:0000256" key="1">
    <source>
        <dbReference type="SAM" id="Phobius"/>
    </source>
</evidence>
<sequence length="220" mass="23384">MDKRILLAGLLLAIVLLSGCVKVEMRENIGPDGMSDITVKMDMSALASMPGAEDMDNPCEGMSSNDSMIDTTCTFEDNVVTITGKLDRSNLPGLVMGDGGIYKFNVKDALKGLDTDSATAGTGTGDPTEMTEEQRQQMKTFGVTYDYYVKLPGTITAQEGGVIQSDGFVKFDMLALPEKAFVESSTAGGFAFDSNMLLIGGIVVAVVALVLAVLLLKRKK</sequence>